<dbReference type="EMBL" id="AL954747">
    <property type="protein sequence ID" value="CAD85041.1"/>
    <property type="molecule type" value="Genomic_DNA"/>
</dbReference>
<proteinExistence type="predicted"/>
<dbReference type="HOGENOM" id="CLU_049016_0_0_4"/>
<evidence type="ECO:0000313" key="1">
    <source>
        <dbReference type="EMBL" id="CAD85041.1"/>
    </source>
</evidence>
<evidence type="ECO:0008006" key="3">
    <source>
        <dbReference type="Google" id="ProtNLM"/>
    </source>
</evidence>
<dbReference type="KEGG" id="neu:NE1130"/>
<sequence>MSNSRFSTIAFFLGSSALSLIFLARSVLAEELPKLQNLDLFKLNGFLSQGYIKTNKNNFFGHSNDSGSLDFREIGLTASLRPSPKLQLSGQLLHRRAGEGSNGGIHIDFGFLDYNFANTPAAEIGIRLGRMKNPFGFYNDTRDVPFTRPSILLPQSIYFDRTRNLALASDGIQVYGESRADWGNITVQFGAAFPQVDGHDTEISVLRSLQHRGDLKTKLSYIGRILYEQADGKLRLAISGAQANVGYSPGYNDTLLNGSFRFSPLILSAQYNAERWSITSEYALRHLAWKDFGNHAAFQQSFTGESFYLQGVYRFYPNWEAVLRYDLLFTNRKDRSGKKFSASTGYLYPAHNYYAKDITVGLRWNITPAIMLSTEYHRINGTAWLSPLDNPDMSHTGKNWNLFAVQASYRF</sequence>
<dbReference type="STRING" id="228410.NE1130"/>
<name>Q82VF8_NITEU</name>
<protein>
    <recommendedName>
        <fullName evidence="3">Phosphate-selective porin O and P</fullName>
    </recommendedName>
</protein>
<dbReference type="eggNOG" id="COG3203">
    <property type="taxonomic scope" value="Bacteria"/>
</dbReference>
<dbReference type="Proteomes" id="UP000001416">
    <property type="component" value="Chromosome"/>
</dbReference>
<dbReference type="Gene3D" id="2.40.160.10">
    <property type="entry name" value="Porin"/>
    <property type="match status" value="1"/>
</dbReference>
<reference evidence="1 2" key="1">
    <citation type="journal article" date="2003" name="J. Bacteriol.">
        <title>Complete genome sequence of the ammonia-oxidizing bacterium and obligate chemolithoautotroph Nitrosomonas europaea.</title>
        <authorList>
            <person name="Chain P."/>
            <person name="Lamerdin J."/>
            <person name="Larimer F."/>
            <person name="Regala W."/>
            <person name="Land M."/>
            <person name="Hauser L."/>
            <person name="Hooper A."/>
            <person name="Klotz M."/>
            <person name="Norton J."/>
            <person name="Sayavedra-Soto L."/>
            <person name="Arciero D."/>
            <person name="Hommes N."/>
            <person name="Whittaker M."/>
            <person name="Arp D."/>
        </authorList>
    </citation>
    <scope>NUCLEOTIDE SEQUENCE [LARGE SCALE GENOMIC DNA]</scope>
    <source>
        <strain evidence="2">ATCC 19718 / CIP 103999 / KCTC 2705 / NBRC 14298</strain>
    </source>
</reference>
<dbReference type="SUPFAM" id="SSF56935">
    <property type="entry name" value="Porins"/>
    <property type="match status" value="1"/>
</dbReference>
<dbReference type="AlphaFoldDB" id="Q82VF8"/>
<organism evidence="1 2">
    <name type="scientific">Nitrosomonas europaea (strain ATCC 19718 / CIP 103999 / KCTC 2705 / NBRC 14298)</name>
    <dbReference type="NCBI Taxonomy" id="228410"/>
    <lineage>
        <taxon>Bacteria</taxon>
        <taxon>Pseudomonadati</taxon>
        <taxon>Pseudomonadota</taxon>
        <taxon>Betaproteobacteria</taxon>
        <taxon>Nitrosomonadales</taxon>
        <taxon>Nitrosomonadaceae</taxon>
        <taxon>Nitrosomonas</taxon>
    </lineage>
</organism>
<gene>
    <name evidence="1" type="ordered locus">NE1130</name>
</gene>
<accession>Q82VF8</accession>
<evidence type="ECO:0000313" key="2">
    <source>
        <dbReference type="Proteomes" id="UP000001416"/>
    </source>
</evidence>
<dbReference type="InterPro" id="IPR023614">
    <property type="entry name" value="Porin_dom_sf"/>
</dbReference>
<keyword evidence="2" id="KW-1185">Reference proteome</keyword>